<proteinExistence type="predicted"/>
<protein>
    <submittedName>
        <fullName evidence="3">Uncharacterized protein</fullName>
    </submittedName>
</protein>
<keyword evidence="1" id="KW-1133">Transmembrane helix</keyword>
<evidence type="ECO:0000256" key="1">
    <source>
        <dbReference type="SAM" id="Phobius"/>
    </source>
</evidence>
<keyword evidence="2" id="KW-1185">Reference proteome</keyword>
<feature type="transmembrane region" description="Helical" evidence="1">
    <location>
        <begin position="20"/>
        <end position="45"/>
    </location>
</feature>
<reference evidence="3" key="1">
    <citation type="submission" date="2022-11" db="UniProtKB">
        <authorList>
            <consortium name="WormBaseParasite"/>
        </authorList>
    </citation>
    <scope>IDENTIFICATION</scope>
</reference>
<dbReference type="WBParaSite" id="ACRNAN_Path_433.g1631.t1">
    <property type="protein sequence ID" value="ACRNAN_Path_433.g1631.t1"/>
    <property type="gene ID" value="ACRNAN_Path_433.g1631"/>
</dbReference>
<dbReference type="Proteomes" id="UP000887540">
    <property type="component" value="Unplaced"/>
</dbReference>
<evidence type="ECO:0000313" key="3">
    <source>
        <dbReference type="WBParaSite" id="ACRNAN_Path_433.g1631.t1"/>
    </source>
</evidence>
<keyword evidence="1" id="KW-0472">Membrane</keyword>
<sequence length="113" mass="12791">MKNSFKNSIDDVKKHTEMEFSNALIIHALTPIFTFLLVIGLILSIFTTLPIEQITPWISMLSAWMPVANPLAVIFCIKAYRKSLWCNAKKKPSTTFFHGEVVQTTLNGVHIEV</sequence>
<keyword evidence="1" id="KW-0812">Transmembrane</keyword>
<feature type="transmembrane region" description="Helical" evidence="1">
    <location>
        <begin position="57"/>
        <end position="80"/>
    </location>
</feature>
<dbReference type="Pfam" id="PF10326">
    <property type="entry name" value="7TM_GPCR_Str"/>
    <property type="match status" value="1"/>
</dbReference>
<accession>A0A914C6X2</accession>
<dbReference type="AlphaFoldDB" id="A0A914C6X2"/>
<organism evidence="2 3">
    <name type="scientific">Acrobeloides nanus</name>
    <dbReference type="NCBI Taxonomy" id="290746"/>
    <lineage>
        <taxon>Eukaryota</taxon>
        <taxon>Metazoa</taxon>
        <taxon>Ecdysozoa</taxon>
        <taxon>Nematoda</taxon>
        <taxon>Chromadorea</taxon>
        <taxon>Rhabditida</taxon>
        <taxon>Tylenchina</taxon>
        <taxon>Cephalobomorpha</taxon>
        <taxon>Cephaloboidea</taxon>
        <taxon>Cephalobidae</taxon>
        <taxon>Acrobeloides</taxon>
    </lineage>
</organism>
<evidence type="ECO:0000313" key="2">
    <source>
        <dbReference type="Proteomes" id="UP000887540"/>
    </source>
</evidence>
<dbReference type="InterPro" id="IPR019428">
    <property type="entry name" value="7TM_GPCR_serpentine_rcpt_Str"/>
</dbReference>
<name>A0A914C6X2_9BILA</name>